<evidence type="ECO:0008006" key="6">
    <source>
        <dbReference type="Google" id="ProtNLM"/>
    </source>
</evidence>
<reference evidence="4 5" key="1">
    <citation type="submission" date="2020-07" db="EMBL/GenBank/DDBJ databases">
        <title>Pusillimonas sp. nov., isolated from poultry manure in Taiwan.</title>
        <authorList>
            <person name="Lin S.-Y."/>
            <person name="Tang Y.-S."/>
            <person name="Young C.-C."/>
        </authorList>
    </citation>
    <scope>NUCLEOTIDE SEQUENCE [LARGE SCALE GENOMIC DNA]</scope>
    <source>
        <strain evidence="4 5">CC-YST705</strain>
    </source>
</reference>
<keyword evidence="5" id="KW-1185">Reference proteome</keyword>
<dbReference type="RefSeq" id="WP_226953156.1">
    <property type="nucleotide sequence ID" value="NZ_JACDXW010000002.1"/>
</dbReference>
<dbReference type="InterPro" id="IPR050810">
    <property type="entry name" value="Bact_Secretion_Sys_Channel"/>
</dbReference>
<dbReference type="PROSITE" id="PS51257">
    <property type="entry name" value="PROKAR_LIPOPROTEIN"/>
    <property type="match status" value="1"/>
</dbReference>
<accession>A0ABS8CA41</accession>
<dbReference type="PANTHER" id="PTHR30332:SF24">
    <property type="entry name" value="SECRETIN GSPD-RELATED"/>
    <property type="match status" value="1"/>
</dbReference>
<evidence type="ECO:0000256" key="3">
    <source>
        <dbReference type="ARBA" id="ARBA00023136"/>
    </source>
</evidence>
<evidence type="ECO:0000313" key="4">
    <source>
        <dbReference type="EMBL" id="MCB5362909.1"/>
    </source>
</evidence>
<evidence type="ECO:0000256" key="2">
    <source>
        <dbReference type="ARBA" id="ARBA00022729"/>
    </source>
</evidence>
<evidence type="ECO:0000256" key="1">
    <source>
        <dbReference type="ARBA" id="ARBA00004370"/>
    </source>
</evidence>
<proteinExistence type="predicted"/>
<sequence>MSGRLIALIPLLWLGGCALLDMKQQVDTQAAQAKQELQQRQQGFRAALNDEHARRASRHVDRPWLAGKAQPLARELVLPPALRANVQTTMIFSEPAADLEHIAQRITQATGIPVQVKPDATWPLTWFGPRMAAQGAQGSSNQAGGSLSGWMLEGGPAPLAQLLDRLAARLGVSWRYENERIEFYRLETRVFELPSMLLDAQAEAAMGSSDGQTEGGFSSVSRTTLSSGQAPLVESLRQRVEAFLTQAGQVVAVQGASASLVVTDTPEVLRRVAQYLERENRVLTRRVRILFEELTLALDERGELGIDWQGVFTHARAMAAMGSGAPVENAVGSVSALIAQGPFQGSELLLQALGSSGKVVRRHVVPVLTLNRRPVTHAVRTTFSYIDEVQTTAVRDDAALALPAVSVSQKRQTVGTLITLVPDVREDGRILMSVAYDSTTAQPLKTIRFGDQEHPLQLQQLTVEGNGTVQQLALQPGQPLVIAGFDKVQSSTEERRLNPGAPLLLGGGDTVAQQRLTTLMVITAQVEEG</sequence>
<evidence type="ECO:0000313" key="5">
    <source>
        <dbReference type="Proteomes" id="UP000776983"/>
    </source>
</evidence>
<organism evidence="4 5">
    <name type="scientific">Mesopusillimonas faecipullorum</name>
    <dbReference type="NCBI Taxonomy" id="2755040"/>
    <lineage>
        <taxon>Bacteria</taxon>
        <taxon>Pseudomonadati</taxon>
        <taxon>Pseudomonadota</taxon>
        <taxon>Betaproteobacteria</taxon>
        <taxon>Burkholderiales</taxon>
        <taxon>Alcaligenaceae</taxon>
        <taxon>Mesopusillimonas</taxon>
    </lineage>
</organism>
<dbReference type="Proteomes" id="UP000776983">
    <property type="component" value="Unassembled WGS sequence"/>
</dbReference>
<dbReference type="EMBL" id="JACDXW010000002">
    <property type="protein sequence ID" value="MCB5362909.1"/>
    <property type="molecule type" value="Genomic_DNA"/>
</dbReference>
<comment type="subcellular location">
    <subcellularLocation>
        <location evidence="1">Membrane</location>
    </subcellularLocation>
</comment>
<comment type="caution">
    <text evidence="4">The sequence shown here is derived from an EMBL/GenBank/DDBJ whole genome shotgun (WGS) entry which is preliminary data.</text>
</comment>
<protein>
    <recommendedName>
        <fullName evidence="6">Type IVB pilus formation outer membrane protein, R64 PilN family</fullName>
    </recommendedName>
</protein>
<dbReference type="PANTHER" id="PTHR30332">
    <property type="entry name" value="PROBABLE GENERAL SECRETION PATHWAY PROTEIN D"/>
    <property type="match status" value="1"/>
</dbReference>
<name>A0ABS8CA41_9BURK</name>
<keyword evidence="3" id="KW-0472">Membrane</keyword>
<keyword evidence="2" id="KW-0732">Signal</keyword>
<gene>
    <name evidence="4" type="ORF">H0484_03955</name>
</gene>